<accession>A0ABN8M934</accession>
<evidence type="ECO:0000256" key="1">
    <source>
        <dbReference type="SAM" id="MobiDB-lite"/>
    </source>
</evidence>
<feature type="domain" description="R3H-associated N-terminal" evidence="2">
    <location>
        <begin position="70"/>
        <end position="188"/>
    </location>
</feature>
<dbReference type="Pfam" id="PF13902">
    <property type="entry name" value="R3H-assoc"/>
    <property type="match status" value="1"/>
</dbReference>
<evidence type="ECO:0000313" key="4">
    <source>
        <dbReference type="Proteomes" id="UP001159427"/>
    </source>
</evidence>
<keyword evidence="4" id="KW-1185">Reference proteome</keyword>
<sequence>MGVFNVQEHLRHRRNRESEESYGTELGWEEDFVEPPDAPQPQQEAAQRRTIRQRSQKSKIHHFNTKFPARKVKTGSRQMRRHENTCFLLSLVDHEEIEELDISDLVNNNTSVFASLLTNAEKMKIWNEFVSLSEEEQDLVITRRTSSPQEKEINRESTEEELVLTERDAVVTAERSFNKIEGQIRGTLLNKRFSMGGLKHHEEEVVSYFSDDPGSVMITNIPSSFDRLLVHGVCQFLDLKSSSLNRNGDRIMEIENKRETFCVPALLLSQYLEQHR</sequence>
<dbReference type="PANTHER" id="PTHR32019">
    <property type="entry name" value="R3H DOMAIN-CONTAINING PROTEIN 4"/>
    <property type="match status" value="1"/>
</dbReference>
<comment type="caution">
    <text evidence="3">The sequence shown here is derived from an EMBL/GenBank/DDBJ whole genome shotgun (WGS) entry which is preliminary data.</text>
</comment>
<dbReference type="PANTHER" id="PTHR32019:SF2">
    <property type="entry name" value="R3H DOMAIN-CONTAINING PROTEIN 4"/>
    <property type="match status" value="1"/>
</dbReference>
<dbReference type="EMBL" id="CALNXI010000390">
    <property type="protein sequence ID" value="CAH3026139.1"/>
    <property type="molecule type" value="Genomic_DNA"/>
</dbReference>
<name>A0ABN8M934_9CNID</name>
<evidence type="ECO:0000259" key="2">
    <source>
        <dbReference type="Pfam" id="PF13902"/>
    </source>
</evidence>
<evidence type="ECO:0000313" key="3">
    <source>
        <dbReference type="EMBL" id="CAH3026139.1"/>
    </source>
</evidence>
<dbReference type="SUPFAM" id="SSF82708">
    <property type="entry name" value="R3H domain"/>
    <property type="match status" value="1"/>
</dbReference>
<proteinExistence type="predicted"/>
<dbReference type="InterPro" id="IPR025952">
    <property type="entry name" value="R3H-assoc_dom"/>
</dbReference>
<protein>
    <recommendedName>
        <fullName evidence="2">R3H-associated N-terminal domain-containing protein</fullName>
    </recommendedName>
</protein>
<dbReference type="InterPro" id="IPR039629">
    <property type="entry name" value="R3HDM4"/>
</dbReference>
<reference evidence="3 4" key="1">
    <citation type="submission" date="2022-05" db="EMBL/GenBank/DDBJ databases">
        <authorList>
            <consortium name="Genoscope - CEA"/>
            <person name="William W."/>
        </authorList>
    </citation>
    <scope>NUCLEOTIDE SEQUENCE [LARGE SCALE GENOMIC DNA]</scope>
</reference>
<gene>
    <name evidence="3" type="ORF">PEVE_00028191</name>
</gene>
<organism evidence="3 4">
    <name type="scientific">Porites evermanni</name>
    <dbReference type="NCBI Taxonomy" id="104178"/>
    <lineage>
        <taxon>Eukaryota</taxon>
        <taxon>Metazoa</taxon>
        <taxon>Cnidaria</taxon>
        <taxon>Anthozoa</taxon>
        <taxon>Hexacorallia</taxon>
        <taxon>Scleractinia</taxon>
        <taxon>Fungiina</taxon>
        <taxon>Poritidae</taxon>
        <taxon>Porites</taxon>
    </lineage>
</organism>
<dbReference type="InterPro" id="IPR036867">
    <property type="entry name" value="R3H_dom_sf"/>
</dbReference>
<dbReference type="Proteomes" id="UP001159427">
    <property type="component" value="Unassembled WGS sequence"/>
</dbReference>
<feature type="region of interest" description="Disordered" evidence="1">
    <location>
        <begin position="1"/>
        <end position="46"/>
    </location>
</feature>